<feature type="transmembrane region" description="Helical" evidence="1">
    <location>
        <begin position="175"/>
        <end position="196"/>
    </location>
</feature>
<evidence type="ECO:0000313" key="3">
    <source>
        <dbReference type="Proteomes" id="UP000824025"/>
    </source>
</evidence>
<feature type="transmembrane region" description="Helical" evidence="1">
    <location>
        <begin position="12"/>
        <end position="41"/>
    </location>
</feature>
<dbReference type="EMBL" id="DXCF01000013">
    <property type="protein sequence ID" value="HIZ09328.1"/>
    <property type="molecule type" value="Genomic_DNA"/>
</dbReference>
<dbReference type="Proteomes" id="UP000824025">
    <property type="component" value="Unassembled WGS sequence"/>
</dbReference>
<evidence type="ECO:0000256" key="1">
    <source>
        <dbReference type="SAM" id="Phobius"/>
    </source>
</evidence>
<keyword evidence="1" id="KW-1133">Transmembrane helix</keyword>
<protein>
    <submittedName>
        <fullName evidence="2">Uncharacterized protein</fullName>
    </submittedName>
</protein>
<feature type="transmembrane region" description="Helical" evidence="1">
    <location>
        <begin position="279"/>
        <end position="299"/>
    </location>
</feature>
<keyword evidence="1" id="KW-0812">Transmembrane</keyword>
<accession>A0A9D2II88</accession>
<feature type="transmembrane region" description="Helical" evidence="1">
    <location>
        <begin position="341"/>
        <end position="359"/>
    </location>
</feature>
<name>A0A9D2II88_9FIRM</name>
<reference evidence="2" key="1">
    <citation type="journal article" date="2021" name="PeerJ">
        <title>Extensive microbial diversity within the chicken gut microbiome revealed by metagenomics and culture.</title>
        <authorList>
            <person name="Gilroy R."/>
            <person name="Ravi A."/>
            <person name="Getino M."/>
            <person name="Pursley I."/>
            <person name="Horton D.L."/>
            <person name="Alikhan N.F."/>
            <person name="Baker D."/>
            <person name="Gharbi K."/>
            <person name="Hall N."/>
            <person name="Watson M."/>
            <person name="Adriaenssens E.M."/>
            <person name="Foster-Nyarko E."/>
            <person name="Jarju S."/>
            <person name="Secka A."/>
            <person name="Antonio M."/>
            <person name="Oren A."/>
            <person name="Chaudhuri R.R."/>
            <person name="La Ragione R."/>
            <person name="Hildebrand F."/>
            <person name="Pallen M.J."/>
        </authorList>
    </citation>
    <scope>NUCLEOTIDE SEQUENCE</scope>
    <source>
        <strain evidence="2">CHK192-19661</strain>
    </source>
</reference>
<organism evidence="2 3">
    <name type="scientific">Candidatus Borkfalkia avicola</name>
    <dbReference type="NCBI Taxonomy" id="2838503"/>
    <lineage>
        <taxon>Bacteria</taxon>
        <taxon>Bacillati</taxon>
        <taxon>Bacillota</taxon>
        <taxon>Clostridia</taxon>
        <taxon>Christensenellales</taxon>
        <taxon>Christensenellaceae</taxon>
        <taxon>Candidatus Borkfalkia</taxon>
    </lineage>
</organism>
<proteinExistence type="predicted"/>
<evidence type="ECO:0000313" key="2">
    <source>
        <dbReference type="EMBL" id="HIZ09328.1"/>
    </source>
</evidence>
<sequence>MKKVLAYEFRRILLPLCIFAAVAATLFVAAALSADFIDVWYEPIDEFGEIMMPHYRAGDTLLYIPALTLAVLCTAVPVMQFSYRMKRRSADLWYSLPVKRETLMLARTLSGLVLVLAPYALSYWAGFAVIACKENMFYLEQYIYLFFASIPVAVLLFGTNAFLFTRANTTGDGIAFIAAWAFLLMMPFLYLTTYFYREMPVQINDITNYISYAPLSWLFAGFSNAARLGRVLIPDSALLYPLWGVIGAASYFGLFFTAKKHPAENAGQISSSLFGYRTVIPAYLFFGACCAAGDSLFFYSSSSSPVLDSSSVVTLALLLAAGLVAFFAYRRTFRIKLADILSLAGSLLCGTLVALVTVLCI</sequence>
<feature type="transmembrane region" description="Helical" evidence="1">
    <location>
        <begin position="61"/>
        <end position="83"/>
    </location>
</feature>
<feature type="transmembrane region" description="Helical" evidence="1">
    <location>
        <begin position="311"/>
        <end position="329"/>
    </location>
</feature>
<reference evidence="2" key="2">
    <citation type="submission" date="2021-04" db="EMBL/GenBank/DDBJ databases">
        <authorList>
            <person name="Gilroy R."/>
        </authorList>
    </citation>
    <scope>NUCLEOTIDE SEQUENCE</scope>
    <source>
        <strain evidence="2">CHK192-19661</strain>
    </source>
</reference>
<dbReference type="AlphaFoldDB" id="A0A9D2II88"/>
<feature type="transmembrane region" description="Helical" evidence="1">
    <location>
        <begin position="104"/>
        <end position="130"/>
    </location>
</feature>
<keyword evidence="1" id="KW-0472">Membrane</keyword>
<gene>
    <name evidence="2" type="ORF">H9726_02450</name>
</gene>
<comment type="caution">
    <text evidence="2">The sequence shown here is derived from an EMBL/GenBank/DDBJ whole genome shotgun (WGS) entry which is preliminary data.</text>
</comment>
<feature type="transmembrane region" description="Helical" evidence="1">
    <location>
        <begin position="142"/>
        <end position="163"/>
    </location>
</feature>
<feature type="transmembrane region" description="Helical" evidence="1">
    <location>
        <begin position="238"/>
        <end position="258"/>
    </location>
</feature>